<feature type="region of interest" description="Disordered" evidence="2">
    <location>
        <begin position="1"/>
        <end position="59"/>
    </location>
</feature>
<sequence>MRIRKRPATQCGAAVDAGRALNQDRNSDAQPADHNYKHPQLHTTSRIGNHSARNKSEARIDHGSGIQLAAPSRPFLRDLGSTTEASTLERLLPQGQDYDHKARLLLQDNLKWQQLQVQYNYEPGGSTHASSDAGFQSFDVKRNVVSTSRILNRQQLQPIAECDAGRIPIMATTRHNQRVLQNAGTCLPVAVAMEHHIGQVTQSIELHFQMAMDKKTSSSLALSKMDCNGTLKKQLSASIIRANMDAEASTEDTTSNEDTSMKFRTNLPQGIENFNEQEEFMKILTSDSKIAEDGQEDNMLQSALDWGTENLLSCGQRSGQGWQCKRKRAPDGGSIYCDYHQSKTTQHCAASWNTGTKTMKENKRASKQISSISQGQNMIDVKVIELPLFPSQQHMMYGNLQSADEFSSEGGAISERVSQTASYSKVHSNALDLKLALNSEALPSLVETDVPTQLSQAVRESPVSGNLDVKRRRVEGAATFETRMSAMREHVDLHPLTEVDIGCAGPEHLSAISVFDSALMNRQEINRAKSETGIVNGNKSISLDRDNLVHEQEQKRLPDAGTLEQELLAQNDDLLLHEQDPHGQYNLMVREQETNTITAHIIEANEQGQQHQCKRHDGRGWRCKRICTPAGNTYCENHAGGLKQRTHSAQIKAESKRNVELVQQRFPWGQQVNSCVADRTKSKLTGHNYIPQETPQEFCIKVHKAVSPKPKHELVELSQSELDKNIDDEMHDPSKQPHAWNNLQEHEMKHAAQKMRRRWPEWKLQEKKAAADKNKDQDRTKRLQSRSQRRCGRHDGRGWRCKSKCVPGSVYCEYHKEKLRRYLADSKQRQQQIKTASGNNVDVCSKKLEEQETADNCGRKEKNSVVVEHVKENQQKSKSKSTADSGDVSTKEAEESAVEEDDRLLHIDMRKEKQNSIVDEHVKPATSAPRKRKRRYLHDIYARSISSA</sequence>
<keyword evidence="1" id="KW-0539">Nucleus</keyword>
<feature type="region of interest" description="Disordered" evidence="2">
    <location>
        <begin position="870"/>
        <end position="935"/>
    </location>
</feature>
<gene>
    <name evidence="4" type="ORF">GOP47_0018814</name>
</gene>
<dbReference type="Pfam" id="PF08879">
    <property type="entry name" value="WRC"/>
    <property type="match status" value="2"/>
</dbReference>
<feature type="compositionally biased region" description="Basic and acidic residues" evidence="2">
    <location>
        <begin position="903"/>
        <end position="923"/>
    </location>
</feature>
<feature type="compositionally biased region" description="Basic residues" evidence="2">
    <location>
        <begin position="782"/>
        <end position="792"/>
    </location>
</feature>
<organism evidence="4 5">
    <name type="scientific">Adiantum capillus-veneris</name>
    <name type="common">Maidenhair fern</name>
    <dbReference type="NCBI Taxonomy" id="13818"/>
    <lineage>
        <taxon>Eukaryota</taxon>
        <taxon>Viridiplantae</taxon>
        <taxon>Streptophyta</taxon>
        <taxon>Embryophyta</taxon>
        <taxon>Tracheophyta</taxon>
        <taxon>Polypodiopsida</taxon>
        <taxon>Polypodiidae</taxon>
        <taxon>Polypodiales</taxon>
        <taxon>Pteridineae</taxon>
        <taxon>Pteridaceae</taxon>
        <taxon>Vittarioideae</taxon>
        <taxon>Adiantum</taxon>
    </lineage>
</organism>
<proteinExistence type="predicted"/>
<protein>
    <recommendedName>
        <fullName evidence="3">WRC domain-containing protein</fullName>
    </recommendedName>
</protein>
<dbReference type="InterPro" id="IPR014977">
    <property type="entry name" value="WRC_dom"/>
</dbReference>
<dbReference type="PROSITE" id="PS51667">
    <property type="entry name" value="WRC"/>
    <property type="match status" value="2"/>
</dbReference>
<feature type="domain" description="WRC" evidence="3">
    <location>
        <begin position="785"/>
        <end position="829"/>
    </location>
</feature>
<keyword evidence="5" id="KW-1185">Reference proteome</keyword>
<name>A0A9D4ZA01_ADICA</name>
<evidence type="ECO:0000313" key="5">
    <source>
        <dbReference type="Proteomes" id="UP000886520"/>
    </source>
</evidence>
<evidence type="ECO:0000313" key="4">
    <source>
        <dbReference type="EMBL" id="KAI5066190.1"/>
    </source>
</evidence>
<dbReference type="EMBL" id="JABFUD020000018">
    <property type="protein sequence ID" value="KAI5066190.1"/>
    <property type="molecule type" value="Genomic_DNA"/>
</dbReference>
<dbReference type="AlphaFoldDB" id="A0A9D4ZA01"/>
<reference evidence="4" key="1">
    <citation type="submission" date="2021-01" db="EMBL/GenBank/DDBJ databases">
        <title>Adiantum capillus-veneris genome.</title>
        <authorList>
            <person name="Fang Y."/>
            <person name="Liao Q."/>
        </authorList>
    </citation>
    <scope>NUCLEOTIDE SEQUENCE</scope>
    <source>
        <strain evidence="4">H3</strain>
        <tissue evidence="4">Leaf</tissue>
    </source>
</reference>
<feature type="domain" description="WRC" evidence="3">
    <location>
        <begin position="607"/>
        <end position="655"/>
    </location>
</feature>
<evidence type="ECO:0000256" key="1">
    <source>
        <dbReference type="ARBA" id="ARBA00023242"/>
    </source>
</evidence>
<evidence type="ECO:0000256" key="2">
    <source>
        <dbReference type="SAM" id="MobiDB-lite"/>
    </source>
</evidence>
<comment type="caution">
    <text evidence="4">The sequence shown here is derived from an EMBL/GenBank/DDBJ whole genome shotgun (WGS) entry which is preliminary data.</text>
</comment>
<dbReference type="Proteomes" id="UP000886520">
    <property type="component" value="Chromosome 18"/>
</dbReference>
<accession>A0A9D4ZA01</accession>
<feature type="region of interest" description="Disordered" evidence="2">
    <location>
        <begin position="757"/>
        <end position="797"/>
    </location>
</feature>
<feature type="compositionally biased region" description="Basic and acidic residues" evidence="2">
    <location>
        <begin position="758"/>
        <end position="781"/>
    </location>
</feature>
<evidence type="ECO:0000259" key="3">
    <source>
        <dbReference type="PROSITE" id="PS51667"/>
    </source>
</evidence>